<dbReference type="AlphaFoldDB" id="A0AAE1QRT1"/>
<dbReference type="EMBL" id="JAVYJV010000024">
    <property type="protein sequence ID" value="KAK4338376.1"/>
    <property type="molecule type" value="Genomic_DNA"/>
</dbReference>
<proteinExistence type="predicted"/>
<sequence>MSQNSSSSNSHGRVCGCGVAALHLTSWIPNNSVSLMHYRVDIGSGKIKSFQQDLSK</sequence>
<organism evidence="1 2">
    <name type="scientific">Anisodus tanguticus</name>
    <dbReference type="NCBI Taxonomy" id="243964"/>
    <lineage>
        <taxon>Eukaryota</taxon>
        <taxon>Viridiplantae</taxon>
        <taxon>Streptophyta</taxon>
        <taxon>Embryophyta</taxon>
        <taxon>Tracheophyta</taxon>
        <taxon>Spermatophyta</taxon>
        <taxon>Magnoliopsida</taxon>
        <taxon>eudicotyledons</taxon>
        <taxon>Gunneridae</taxon>
        <taxon>Pentapetalae</taxon>
        <taxon>asterids</taxon>
        <taxon>lamiids</taxon>
        <taxon>Solanales</taxon>
        <taxon>Solanaceae</taxon>
        <taxon>Solanoideae</taxon>
        <taxon>Hyoscyameae</taxon>
        <taxon>Anisodus</taxon>
    </lineage>
</organism>
<gene>
    <name evidence="1" type="ORF">RND71_042863</name>
</gene>
<dbReference type="Proteomes" id="UP001291623">
    <property type="component" value="Unassembled WGS sequence"/>
</dbReference>
<comment type="caution">
    <text evidence="1">The sequence shown here is derived from an EMBL/GenBank/DDBJ whole genome shotgun (WGS) entry which is preliminary data.</text>
</comment>
<keyword evidence="2" id="KW-1185">Reference proteome</keyword>
<name>A0AAE1QRT1_9SOLA</name>
<evidence type="ECO:0000313" key="2">
    <source>
        <dbReference type="Proteomes" id="UP001291623"/>
    </source>
</evidence>
<evidence type="ECO:0000313" key="1">
    <source>
        <dbReference type="EMBL" id="KAK4338376.1"/>
    </source>
</evidence>
<accession>A0AAE1QRT1</accession>
<protein>
    <submittedName>
        <fullName evidence="1">Uncharacterized protein</fullName>
    </submittedName>
</protein>
<reference evidence="1" key="1">
    <citation type="submission" date="2023-12" db="EMBL/GenBank/DDBJ databases">
        <title>Genome assembly of Anisodus tanguticus.</title>
        <authorList>
            <person name="Wang Y.-J."/>
        </authorList>
    </citation>
    <scope>NUCLEOTIDE SEQUENCE</scope>
    <source>
        <strain evidence="1">KB-2021</strain>
        <tissue evidence="1">Leaf</tissue>
    </source>
</reference>